<keyword evidence="4" id="KW-0472">Membrane</keyword>
<reference evidence="7" key="1">
    <citation type="submission" date="2013-09" db="EMBL/GenBank/DDBJ databases">
        <title>The Genome Sequence of Anopheles culicifacies species A.</title>
        <authorList>
            <consortium name="The Broad Institute Genomics Platform"/>
            <person name="Neafsey D.E."/>
            <person name="Besansky N."/>
            <person name="Howell P."/>
            <person name="Walton C."/>
            <person name="Young S.K."/>
            <person name="Zeng Q."/>
            <person name="Gargeya S."/>
            <person name="Fitzgerald M."/>
            <person name="Haas B."/>
            <person name="Abouelleil A."/>
            <person name="Allen A.W."/>
            <person name="Alvarado L."/>
            <person name="Arachchi H.M."/>
            <person name="Berlin A.M."/>
            <person name="Chapman S.B."/>
            <person name="Gainer-Dewar J."/>
            <person name="Goldberg J."/>
            <person name="Griggs A."/>
            <person name="Gujja S."/>
            <person name="Hansen M."/>
            <person name="Howarth C."/>
            <person name="Imamovic A."/>
            <person name="Ireland A."/>
            <person name="Larimer J."/>
            <person name="McCowan C."/>
            <person name="Murphy C."/>
            <person name="Pearson M."/>
            <person name="Poon T.W."/>
            <person name="Priest M."/>
            <person name="Roberts A."/>
            <person name="Saif S."/>
            <person name="Shea T."/>
            <person name="Sisk P."/>
            <person name="Sykes S."/>
            <person name="Wortman J."/>
            <person name="Nusbaum C."/>
            <person name="Birren B."/>
        </authorList>
    </citation>
    <scope>NUCLEOTIDE SEQUENCE [LARGE SCALE GENOMIC DNA]</scope>
    <source>
        <strain evidence="7">A-37</strain>
    </source>
</reference>
<dbReference type="PANTHER" id="PTHR24373">
    <property type="entry name" value="SLIT RELATED LEUCINE-RICH REPEAT NEURONAL PROTEIN"/>
    <property type="match status" value="1"/>
</dbReference>
<dbReference type="PROSITE" id="PS51450">
    <property type="entry name" value="LRR"/>
    <property type="match status" value="1"/>
</dbReference>
<feature type="signal peptide" evidence="5">
    <location>
        <begin position="1"/>
        <end position="19"/>
    </location>
</feature>
<evidence type="ECO:0000313" key="6">
    <source>
        <dbReference type="EnsemblMetazoa" id="ACUA017229-PA"/>
    </source>
</evidence>
<keyword evidence="4" id="KW-0812">Transmembrane</keyword>
<dbReference type="EnsemblMetazoa" id="ACUA017229-RA">
    <property type="protein sequence ID" value="ACUA017229-PA"/>
    <property type="gene ID" value="ACUA017229"/>
</dbReference>
<dbReference type="AlphaFoldDB" id="A0A182MFS3"/>
<feature type="transmembrane region" description="Helical" evidence="4">
    <location>
        <begin position="313"/>
        <end position="331"/>
    </location>
</feature>
<feature type="chain" id="PRO_5008128400" description="Leucine rich immune protein (Coil-less)" evidence="5">
    <location>
        <begin position="20"/>
        <end position="422"/>
    </location>
</feature>
<dbReference type="PANTHER" id="PTHR24373:SF275">
    <property type="entry name" value="TIR DOMAIN-CONTAINING PROTEIN"/>
    <property type="match status" value="1"/>
</dbReference>
<evidence type="ECO:0000256" key="3">
    <source>
        <dbReference type="ARBA" id="ARBA00022737"/>
    </source>
</evidence>
<keyword evidence="7" id="KW-1185">Reference proteome</keyword>
<dbReference type="VEuPathDB" id="VectorBase:ACUA017229"/>
<reference evidence="6" key="2">
    <citation type="submission" date="2020-05" db="UniProtKB">
        <authorList>
            <consortium name="EnsemblMetazoa"/>
        </authorList>
    </citation>
    <scope>IDENTIFICATION</scope>
    <source>
        <strain evidence="6">A-37</strain>
    </source>
</reference>
<dbReference type="SUPFAM" id="SSF52058">
    <property type="entry name" value="L domain-like"/>
    <property type="match status" value="1"/>
</dbReference>
<dbReference type="InterPro" id="IPR003591">
    <property type="entry name" value="Leu-rich_rpt_typical-subtyp"/>
</dbReference>
<sequence>MRRYMPLLALITLCSVVSAYVYRCEPGTEPTVCQIWNLQYDEATVTKHPDRLPNVNISSAVRTVQLRYERAYYARYHLESYDLTLHATVLRNPSVVMIHETRLHHLVLPTNLQVGDFTDNILSVVETYPNKTYDVLYLDLSDNSLDDVANLTVLVRLQTLNLDNNRIKTLEPNTFTRMENLTHLYLGQNRIYSFEFNTLPKALTVLWLPRNQQKELKLVGYVLPALKELDLASNVLSTVDIAALFTAFPALEVVLVSHNPFQKHEAKRILTELKRRNVSYYIGVKRDHDMECDYDEYIVEEVCFTESDVIASTVWKGIVLIVLAVLVYAMFRRFNSSRMPSSSLRFSGFRPIEKSRSFGTVSTSALMSSVINEPANVLDLKFEVAVQVQIPQGVRLIDGYMQMFDDIVGKVRILQIWRDVHG</sequence>
<dbReference type="Proteomes" id="UP000075883">
    <property type="component" value="Unassembled WGS sequence"/>
</dbReference>
<dbReference type="STRING" id="139723.A0A182MFS3"/>
<evidence type="ECO:0000256" key="2">
    <source>
        <dbReference type="ARBA" id="ARBA00022729"/>
    </source>
</evidence>
<keyword evidence="1" id="KW-0433">Leucine-rich repeat</keyword>
<evidence type="ECO:0000256" key="4">
    <source>
        <dbReference type="SAM" id="Phobius"/>
    </source>
</evidence>
<evidence type="ECO:0000256" key="1">
    <source>
        <dbReference type="ARBA" id="ARBA00022614"/>
    </source>
</evidence>
<evidence type="ECO:0008006" key="8">
    <source>
        <dbReference type="Google" id="ProtNLM"/>
    </source>
</evidence>
<keyword evidence="3" id="KW-0677">Repeat</keyword>
<accession>A0A182MFS3</accession>
<name>A0A182MFS3_9DIPT</name>
<protein>
    <recommendedName>
        <fullName evidence="8">Leucine rich immune protein (Coil-less)</fullName>
    </recommendedName>
</protein>
<evidence type="ECO:0000313" key="7">
    <source>
        <dbReference type="Proteomes" id="UP000075883"/>
    </source>
</evidence>
<proteinExistence type="predicted"/>
<dbReference type="Gene3D" id="3.80.10.10">
    <property type="entry name" value="Ribonuclease Inhibitor"/>
    <property type="match status" value="1"/>
</dbReference>
<dbReference type="InterPro" id="IPR001611">
    <property type="entry name" value="Leu-rich_rpt"/>
</dbReference>
<dbReference type="InterPro" id="IPR032675">
    <property type="entry name" value="LRR_dom_sf"/>
</dbReference>
<organism evidence="6 7">
    <name type="scientific">Anopheles culicifacies</name>
    <dbReference type="NCBI Taxonomy" id="139723"/>
    <lineage>
        <taxon>Eukaryota</taxon>
        <taxon>Metazoa</taxon>
        <taxon>Ecdysozoa</taxon>
        <taxon>Arthropoda</taxon>
        <taxon>Hexapoda</taxon>
        <taxon>Insecta</taxon>
        <taxon>Pterygota</taxon>
        <taxon>Neoptera</taxon>
        <taxon>Endopterygota</taxon>
        <taxon>Diptera</taxon>
        <taxon>Nematocera</taxon>
        <taxon>Culicoidea</taxon>
        <taxon>Culicidae</taxon>
        <taxon>Anophelinae</taxon>
        <taxon>Anopheles</taxon>
        <taxon>culicifacies species complex</taxon>
    </lineage>
</organism>
<dbReference type="Pfam" id="PF13855">
    <property type="entry name" value="LRR_8"/>
    <property type="match status" value="1"/>
</dbReference>
<keyword evidence="4" id="KW-1133">Transmembrane helix</keyword>
<keyword evidence="2 5" id="KW-0732">Signal</keyword>
<evidence type="ECO:0000256" key="5">
    <source>
        <dbReference type="SAM" id="SignalP"/>
    </source>
</evidence>
<dbReference type="EMBL" id="AXCM01002104">
    <property type="status" value="NOT_ANNOTATED_CDS"/>
    <property type="molecule type" value="Genomic_DNA"/>
</dbReference>
<dbReference type="InterPro" id="IPR050328">
    <property type="entry name" value="Dev_Immune_Receptor"/>
</dbReference>
<dbReference type="SMART" id="SM00369">
    <property type="entry name" value="LRR_TYP"/>
    <property type="match status" value="3"/>
</dbReference>